<organism evidence="1 2">
    <name type="scientific">Candidatus Falkowbacteria bacterium CG10_big_fil_rev_8_21_14_0_10_43_11</name>
    <dbReference type="NCBI Taxonomy" id="1974568"/>
    <lineage>
        <taxon>Bacteria</taxon>
        <taxon>Candidatus Falkowiibacteriota</taxon>
    </lineage>
</organism>
<gene>
    <name evidence="1" type="ORF">COU00_00215</name>
</gene>
<dbReference type="AlphaFoldDB" id="A0A2M6WN42"/>
<protein>
    <submittedName>
        <fullName evidence="1">Uncharacterized protein</fullName>
    </submittedName>
</protein>
<comment type="caution">
    <text evidence="1">The sequence shown here is derived from an EMBL/GenBank/DDBJ whole genome shotgun (WGS) entry which is preliminary data.</text>
</comment>
<dbReference type="EMBL" id="PFAS01000004">
    <property type="protein sequence ID" value="PIT94199.1"/>
    <property type="molecule type" value="Genomic_DNA"/>
</dbReference>
<proteinExistence type="predicted"/>
<dbReference type="Proteomes" id="UP000229335">
    <property type="component" value="Unassembled WGS sequence"/>
</dbReference>
<sequence length="99" mass="11210">MERTEQEKSKLLEKAKLNPKLIEMVLRWGSNPQFQDILSQHHGPVLEDVIFKFRELVSAAQPDEDEIKKQADFLQYIFTPGAGIKLSSIGTVCSMHAPS</sequence>
<evidence type="ECO:0000313" key="2">
    <source>
        <dbReference type="Proteomes" id="UP000229335"/>
    </source>
</evidence>
<name>A0A2M6WN42_9BACT</name>
<reference evidence="2" key="1">
    <citation type="submission" date="2017-09" db="EMBL/GenBank/DDBJ databases">
        <title>Depth-based differentiation of microbial function through sediment-hosted aquifers and enrichment of novel symbionts in the deep terrestrial subsurface.</title>
        <authorList>
            <person name="Probst A.J."/>
            <person name="Ladd B."/>
            <person name="Jarett J.K."/>
            <person name="Geller-Mcgrath D.E."/>
            <person name="Sieber C.M.K."/>
            <person name="Emerson J.B."/>
            <person name="Anantharaman K."/>
            <person name="Thomas B.C."/>
            <person name="Malmstrom R."/>
            <person name="Stieglmeier M."/>
            <person name="Klingl A."/>
            <person name="Woyke T."/>
            <person name="Ryan C.M."/>
            <person name="Banfield J.F."/>
        </authorList>
    </citation>
    <scope>NUCLEOTIDE SEQUENCE [LARGE SCALE GENOMIC DNA]</scope>
</reference>
<evidence type="ECO:0000313" key="1">
    <source>
        <dbReference type="EMBL" id="PIT94199.1"/>
    </source>
</evidence>
<accession>A0A2M6WN42</accession>